<evidence type="ECO:0000313" key="2">
    <source>
        <dbReference type="Proteomes" id="UP001165393"/>
    </source>
</evidence>
<reference evidence="1 2" key="1">
    <citation type="journal article" date="2013" name="Antonie Van Leeuwenhoek">
        <title>Echinimonas agarilytica gen. nov., sp. nov., a new gammaproteobacterium isolated from the sea urchin Strongylocentrotus intermedius.</title>
        <authorList>
            <person name="Nedashkovskaya O.I."/>
            <person name="Stenkova A.M."/>
            <person name="Zhukova N.V."/>
            <person name="Van Trappen S."/>
            <person name="Lee J.S."/>
            <person name="Kim S.B."/>
        </authorList>
    </citation>
    <scope>NUCLEOTIDE SEQUENCE [LARGE SCALE GENOMIC DNA]</scope>
    <source>
        <strain evidence="1 2">KMM 6351</strain>
    </source>
</reference>
<sequence length="97" mass="11170">MNLSKDFIAERSHWIARKKSAGFVALSDFIQIYNLDYKTFFELGLLTHKTELTRDDLIMYKVTPKGENYLLDSDFQEVVIIPSTQKQLLALVQQGNG</sequence>
<dbReference type="AlphaFoldDB" id="A0AA41WB91"/>
<dbReference type="RefSeq" id="WP_251262726.1">
    <property type="nucleotide sequence ID" value="NZ_JAMQGP010000009.1"/>
</dbReference>
<evidence type="ECO:0000313" key="1">
    <source>
        <dbReference type="EMBL" id="MCM2681243.1"/>
    </source>
</evidence>
<dbReference type="EMBL" id="JAMQGP010000009">
    <property type="protein sequence ID" value="MCM2681243.1"/>
    <property type="molecule type" value="Genomic_DNA"/>
</dbReference>
<name>A0AA41WB91_9GAMM</name>
<gene>
    <name evidence="1" type="ORF">NAF29_16465</name>
</gene>
<accession>A0AA41WB91</accession>
<comment type="caution">
    <text evidence="1">The sequence shown here is derived from an EMBL/GenBank/DDBJ whole genome shotgun (WGS) entry which is preliminary data.</text>
</comment>
<proteinExistence type="predicted"/>
<keyword evidence="2" id="KW-1185">Reference proteome</keyword>
<protein>
    <submittedName>
        <fullName evidence="1">Uncharacterized protein</fullName>
    </submittedName>
</protein>
<dbReference type="Proteomes" id="UP001165393">
    <property type="component" value="Unassembled WGS sequence"/>
</dbReference>
<organism evidence="1 2">
    <name type="scientific">Echinimonas agarilytica</name>
    <dbReference type="NCBI Taxonomy" id="1215918"/>
    <lineage>
        <taxon>Bacteria</taxon>
        <taxon>Pseudomonadati</taxon>
        <taxon>Pseudomonadota</taxon>
        <taxon>Gammaproteobacteria</taxon>
        <taxon>Alteromonadales</taxon>
        <taxon>Echinimonadaceae</taxon>
        <taxon>Echinimonas</taxon>
    </lineage>
</organism>